<comment type="caution">
    <text evidence="6">The sequence shown here is derived from an EMBL/GenBank/DDBJ whole genome shotgun (WGS) entry which is preliminary data.</text>
</comment>
<evidence type="ECO:0000313" key="6">
    <source>
        <dbReference type="EMBL" id="TJZ90490.1"/>
    </source>
</evidence>
<proteinExistence type="predicted"/>
<dbReference type="GO" id="GO:0003677">
    <property type="term" value="F:DNA binding"/>
    <property type="evidence" value="ECO:0007669"/>
    <property type="project" value="UniProtKB-KW"/>
</dbReference>
<keyword evidence="3" id="KW-0804">Transcription</keyword>
<dbReference type="SUPFAM" id="SSF46894">
    <property type="entry name" value="C-terminal effector domain of the bipartite response regulators"/>
    <property type="match status" value="1"/>
</dbReference>
<evidence type="ECO:0000313" key="7">
    <source>
        <dbReference type="Proteomes" id="UP000309747"/>
    </source>
</evidence>
<dbReference type="Gene3D" id="3.30.450.80">
    <property type="entry name" value="Transcription factor LuxR-like, autoinducer-binding domain"/>
    <property type="match status" value="1"/>
</dbReference>
<dbReference type="Proteomes" id="UP000309747">
    <property type="component" value="Unassembled WGS sequence"/>
</dbReference>
<dbReference type="GO" id="GO:0006355">
    <property type="term" value="P:regulation of DNA-templated transcription"/>
    <property type="evidence" value="ECO:0007669"/>
    <property type="project" value="InterPro"/>
</dbReference>
<dbReference type="Pfam" id="PF03472">
    <property type="entry name" value="Autoind_bind"/>
    <property type="match status" value="1"/>
</dbReference>
<keyword evidence="2" id="KW-0238">DNA-binding</keyword>
<evidence type="ECO:0008006" key="8">
    <source>
        <dbReference type="Google" id="ProtNLM"/>
    </source>
</evidence>
<dbReference type="AlphaFoldDB" id="A0A4U0R7W5"/>
<organism evidence="6 7">
    <name type="scientific">Paracoccus gahaiensis</name>
    <dbReference type="NCBI Taxonomy" id="1706839"/>
    <lineage>
        <taxon>Bacteria</taxon>
        <taxon>Pseudomonadati</taxon>
        <taxon>Pseudomonadota</taxon>
        <taxon>Alphaproteobacteria</taxon>
        <taxon>Rhodobacterales</taxon>
        <taxon>Paracoccaceae</taxon>
        <taxon>Paracoccus</taxon>
    </lineage>
</organism>
<evidence type="ECO:0000256" key="2">
    <source>
        <dbReference type="ARBA" id="ARBA00023125"/>
    </source>
</evidence>
<dbReference type="InterPro" id="IPR016032">
    <property type="entry name" value="Sig_transdc_resp-reg_C-effctor"/>
</dbReference>
<evidence type="ECO:0000256" key="1">
    <source>
        <dbReference type="ARBA" id="ARBA00023015"/>
    </source>
</evidence>
<protein>
    <recommendedName>
        <fullName evidence="8">LuxR family transcriptional regulator</fullName>
    </recommendedName>
</protein>
<accession>A0A4U0R7W5</accession>
<dbReference type="InterPro" id="IPR025736">
    <property type="entry name" value="PucR_C-HTH_dom"/>
</dbReference>
<evidence type="ECO:0000259" key="4">
    <source>
        <dbReference type="Pfam" id="PF03472"/>
    </source>
</evidence>
<feature type="domain" description="Transcription factor LuxR-like autoinducer-binding" evidence="4">
    <location>
        <begin position="58"/>
        <end position="183"/>
    </location>
</feature>
<dbReference type="InterPro" id="IPR036388">
    <property type="entry name" value="WH-like_DNA-bd_sf"/>
</dbReference>
<evidence type="ECO:0000259" key="5">
    <source>
        <dbReference type="Pfam" id="PF13556"/>
    </source>
</evidence>
<dbReference type="SUPFAM" id="SSF75516">
    <property type="entry name" value="Pheromone-binding domain of LuxR-like quorum-sensing transcription factors"/>
    <property type="match status" value="1"/>
</dbReference>
<dbReference type="Gene3D" id="1.10.10.10">
    <property type="entry name" value="Winged helix-like DNA-binding domain superfamily/Winged helix DNA-binding domain"/>
    <property type="match status" value="1"/>
</dbReference>
<evidence type="ECO:0000256" key="3">
    <source>
        <dbReference type="ARBA" id="ARBA00023163"/>
    </source>
</evidence>
<reference evidence="6 7" key="1">
    <citation type="submission" date="2019-04" db="EMBL/GenBank/DDBJ databases">
        <authorList>
            <person name="Li J."/>
        </authorList>
    </citation>
    <scope>NUCLEOTIDE SEQUENCE [LARGE SCALE GENOMIC DNA]</scope>
    <source>
        <strain evidence="6 7">KCTC 42687</strain>
    </source>
</reference>
<dbReference type="Pfam" id="PF13556">
    <property type="entry name" value="HTH_30"/>
    <property type="match status" value="1"/>
</dbReference>
<gene>
    <name evidence="6" type="ORF">FA743_15210</name>
</gene>
<name>A0A4U0R7W5_9RHOB</name>
<sequence length="272" mass="29614">MLRLSHVPPPRRSRLLWQGAAAHYGPLRSPSPFQQVTAPMTLPPQNRATTARLEEIEEALAQLAPRGFTLGLHIRYSRPVRRVSTYPSQWIQTYTQRNLGVGDPMMIWCVMHQGSIAWGDLVRLMPDPLDVMGQARAHGLAFGVALSHGPAMSRSYIGAAHADRDFTATEIARVGALLREAHDLLDRDTALRPILVAALETIACGMTYEQACEALGISRTALRYRLRKAREVLGAEDNPQAVRKAIDAGLLNGISLSGLSKGMPTGPEGGGD</sequence>
<dbReference type="InterPro" id="IPR005143">
    <property type="entry name" value="TF_LuxR_autoind-bd_dom"/>
</dbReference>
<keyword evidence="1" id="KW-0805">Transcription regulation</keyword>
<feature type="domain" description="PucR C-terminal helix-turn-helix" evidence="5">
    <location>
        <begin position="202"/>
        <end position="235"/>
    </location>
</feature>
<keyword evidence="7" id="KW-1185">Reference proteome</keyword>
<dbReference type="OrthoDB" id="7826109at2"/>
<dbReference type="EMBL" id="SUNI01000016">
    <property type="protein sequence ID" value="TJZ90490.1"/>
    <property type="molecule type" value="Genomic_DNA"/>
</dbReference>
<dbReference type="InterPro" id="IPR036693">
    <property type="entry name" value="TF_LuxR_autoind-bd_dom_sf"/>
</dbReference>